<sequence length="385" mass="41398">MASCSSGDSPDLVVVGAGPAGRALAHRAARSGLTVTLVDPNPHQRWSQTFGAFADELPEWLSPVCVAARSETVVVYTPRRRVLHRPYVVLDNTALRDSLSLHGVRIVTGCAAHIRPDEVVLDTGDVVPGRVVVDATGRAPGVAARALPRQRAYGVVGIVGADAETVLMDWRRPSPDTPDPPTFSYRVPLGSGRFLVEETFLAGTPPPIAELARRWALRGTPHGWTGAATVDSVEVVDFALTSGAPRPWLDDGHPLRFGAAGGLMHQATGYSVAASLRCADIVVNAIVCGDDPRVALWPWRARMVYAMRERGLRVLTGLGCTDTEQFFAAFFSTGDAGQRAYLGSRHNLAGVLRAMAATFAATDWAGRRRILARAIGMEQIRRTRR</sequence>
<dbReference type="Proteomes" id="UP001501035">
    <property type="component" value="Unassembled WGS sequence"/>
</dbReference>
<dbReference type="PRINTS" id="PR00411">
    <property type="entry name" value="PNDRDTASEI"/>
</dbReference>
<evidence type="ECO:0000313" key="1">
    <source>
        <dbReference type="EMBL" id="GAA3047363.1"/>
    </source>
</evidence>
<dbReference type="PANTHER" id="PTHR39757:SF5">
    <property type="entry name" value="OS02G0190600 PROTEIN"/>
    <property type="match status" value="1"/>
</dbReference>
<dbReference type="RefSeq" id="WP_290713389.1">
    <property type="nucleotide sequence ID" value="NZ_BAAAVS010000058.1"/>
</dbReference>
<protein>
    <recommendedName>
        <fullName evidence="3">Lycopene beta-cyclase</fullName>
    </recommendedName>
</protein>
<proteinExistence type="predicted"/>
<dbReference type="InterPro" id="IPR036188">
    <property type="entry name" value="FAD/NAD-bd_sf"/>
</dbReference>
<name>A0ABP6LJC2_9ACTN</name>
<evidence type="ECO:0008006" key="3">
    <source>
        <dbReference type="Google" id="ProtNLM"/>
    </source>
</evidence>
<keyword evidence="2" id="KW-1185">Reference proteome</keyword>
<organism evidence="1 2">
    <name type="scientific">Gordonia defluvii</name>
    <dbReference type="NCBI Taxonomy" id="283718"/>
    <lineage>
        <taxon>Bacteria</taxon>
        <taxon>Bacillati</taxon>
        <taxon>Actinomycetota</taxon>
        <taxon>Actinomycetes</taxon>
        <taxon>Mycobacteriales</taxon>
        <taxon>Gordoniaceae</taxon>
        <taxon>Gordonia</taxon>
    </lineage>
</organism>
<accession>A0ABP6LJC2</accession>
<dbReference type="SUPFAM" id="SSF51905">
    <property type="entry name" value="FAD/NAD(P)-binding domain"/>
    <property type="match status" value="1"/>
</dbReference>
<dbReference type="Pfam" id="PF05834">
    <property type="entry name" value="Lycopene_cycl"/>
    <property type="match status" value="1"/>
</dbReference>
<dbReference type="EMBL" id="BAAAVS010000058">
    <property type="protein sequence ID" value="GAA3047363.1"/>
    <property type="molecule type" value="Genomic_DNA"/>
</dbReference>
<evidence type="ECO:0000313" key="2">
    <source>
        <dbReference type="Proteomes" id="UP001501035"/>
    </source>
</evidence>
<gene>
    <name evidence="1" type="ORF">GCM10010528_28240</name>
</gene>
<dbReference type="Gene3D" id="3.50.50.60">
    <property type="entry name" value="FAD/NAD(P)-binding domain"/>
    <property type="match status" value="1"/>
</dbReference>
<comment type="caution">
    <text evidence="1">The sequence shown here is derived from an EMBL/GenBank/DDBJ whole genome shotgun (WGS) entry which is preliminary data.</text>
</comment>
<dbReference type="PANTHER" id="PTHR39757">
    <property type="match status" value="1"/>
</dbReference>
<reference evidence="2" key="1">
    <citation type="journal article" date="2019" name="Int. J. Syst. Evol. Microbiol.">
        <title>The Global Catalogue of Microorganisms (GCM) 10K type strain sequencing project: providing services to taxonomists for standard genome sequencing and annotation.</title>
        <authorList>
            <consortium name="The Broad Institute Genomics Platform"/>
            <consortium name="The Broad Institute Genome Sequencing Center for Infectious Disease"/>
            <person name="Wu L."/>
            <person name="Ma J."/>
        </authorList>
    </citation>
    <scope>NUCLEOTIDE SEQUENCE [LARGE SCALE GENOMIC DNA]</scope>
    <source>
        <strain evidence="2">JCM 14234</strain>
    </source>
</reference>